<dbReference type="AlphaFoldDB" id="A0A974E1Q7"/>
<dbReference type="Proteomes" id="UP000694892">
    <property type="component" value="Chromosome 1L"/>
</dbReference>
<sequence length="24" mass="2811">TPKLYAEAVNDSNHVYMYCAFLNF</sequence>
<organism evidence="1 2">
    <name type="scientific">Xenopus laevis</name>
    <name type="common">African clawed frog</name>
    <dbReference type="NCBI Taxonomy" id="8355"/>
    <lineage>
        <taxon>Eukaryota</taxon>
        <taxon>Metazoa</taxon>
        <taxon>Chordata</taxon>
        <taxon>Craniata</taxon>
        <taxon>Vertebrata</taxon>
        <taxon>Euteleostomi</taxon>
        <taxon>Amphibia</taxon>
        <taxon>Batrachia</taxon>
        <taxon>Anura</taxon>
        <taxon>Pipoidea</taxon>
        <taxon>Pipidae</taxon>
        <taxon>Xenopodinae</taxon>
        <taxon>Xenopus</taxon>
        <taxon>Xenopus</taxon>
    </lineage>
</organism>
<dbReference type="EMBL" id="CM004466">
    <property type="protein sequence ID" value="OCU01969.1"/>
    <property type="molecule type" value="Genomic_DNA"/>
</dbReference>
<proteinExistence type="predicted"/>
<name>A0A974E1Q7_XENLA</name>
<accession>A0A974E1Q7</accession>
<gene>
    <name evidence="1" type="ORF">XELAEV_1800773915mg</name>
</gene>
<feature type="non-terminal residue" evidence="1">
    <location>
        <position position="1"/>
    </location>
</feature>
<reference evidence="2" key="1">
    <citation type="journal article" date="2016" name="Nature">
        <title>Genome evolution in the allotetraploid frog Xenopus laevis.</title>
        <authorList>
            <person name="Session A.M."/>
            <person name="Uno Y."/>
            <person name="Kwon T."/>
            <person name="Chapman J.A."/>
            <person name="Toyoda A."/>
            <person name="Takahashi S."/>
            <person name="Fukui A."/>
            <person name="Hikosaka A."/>
            <person name="Suzuki A."/>
            <person name="Kondo M."/>
            <person name="van Heeringen S.J."/>
            <person name="Quigley I."/>
            <person name="Heinz S."/>
            <person name="Ogino H."/>
            <person name="Ochi H."/>
            <person name="Hellsten U."/>
            <person name="Lyons J.B."/>
            <person name="Simakov O."/>
            <person name="Putnam N."/>
            <person name="Stites J."/>
            <person name="Kuroki Y."/>
            <person name="Tanaka T."/>
            <person name="Michiue T."/>
            <person name="Watanabe M."/>
            <person name="Bogdanovic O."/>
            <person name="Lister R."/>
            <person name="Georgiou G."/>
            <person name="Paranjpe S.S."/>
            <person name="van Kruijsbergen I."/>
            <person name="Shu S."/>
            <person name="Carlson J."/>
            <person name="Kinoshita T."/>
            <person name="Ohta Y."/>
            <person name="Mawaribuchi S."/>
            <person name="Jenkins J."/>
            <person name="Grimwood J."/>
            <person name="Schmutz J."/>
            <person name="Mitros T."/>
            <person name="Mozaffari S.V."/>
            <person name="Suzuki Y."/>
            <person name="Haramoto Y."/>
            <person name="Yamamoto T.S."/>
            <person name="Takagi C."/>
            <person name="Heald R."/>
            <person name="Miller K."/>
            <person name="Haudenschild C."/>
            <person name="Kitzman J."/>
            <person name="Nakayama T."/>
            <person name="Izutsu Y."/>
            <person name="Robert J."/>
            <person name="Fortriede J."/>
            <person name="Burns K."/>
            <person name="Lotay V."/>
            <person name="Karimi K."/>
            <person name="Yasuoka Y."/>
            <person name="Dichmann D.S."/>
            <person name="Flajnik M.F."/>
            <person name="Houston D.W."/>
            <person name="Shendure J."/>
            <person name="DuPasquier L."/>
            <person name="Vize P.D."/>
            <person name="Zorn A.M."/>
            <person name="Ito M."/>
            <person name="Marcotte E.M."/>
            <person name="Wallingford J.B."/>
            <person name="Ito Y."/>
            <person name="Asashima M."/>
            <person name="Ueno N."/>
            <person name="Matsuda Y."/>
            <person name="Veenstra G.J."/>
            <person name="Fujiyama A."/>
            <person name="Harland R.M."/>
            <person name="Taira M."/>
            <person name="Rokhsar D.S."/>
        </authorList>
    </citation>
    <scope>NUCLEOTIDE SEQUENCE [LARGE SCALE GENOMIC DNA]</scope>
    <source>
        <strain evidence="2">J</strain>
    </source>
</reference>
<evidence type="ECO:0000313" key="1">
    <source>
        <dbReference type="EMBL" id="OCU01969.1"/>
    </source>
</evidence>
<feature type="non-terminal residue" evidence="1">
    <location>
        <position position="24"/>
    </location>
</feature>
<evidence type="ECO:0000313" key="2">
    <source>
        <dbReference type="Proteomes" id="UP000694892"/>
    </source>
</evidence>
<protein>
    <submittedName>
        <fullName evidence="1">Uncharacterized protein</fullName>
    </submittedName>
</protein>